<gene>
    <name evidence="1" type="ORF">CUN59_07550</name>
</gene>
<dbReference type="RefSeq" id="WP_104387271.1">
    <property type="nucleotide sequence ID" value="NZ_PGEM01000046.1"/>
</dbReference>
<dbReference type="OrthoDB" id="9950777at2"/>
<dbReference type="Proteomes" id="UP000239589">
    <property type="component" value="Unassembled WGS sequence"/>
</dbReference>
<proteinExistence type="predicted"/>
<reference evidence="1 2" key="1">
    <citation type="submission" date="2018-02" db="EMBL/GenBank/DDBJ databases">
        <title>Discovery of a pederin family compound in a non-symbiotic bloom-forming cyanobacterium.</title>
        <authorList>
            <person name="Kust A."/>
            <person name="Mares J."/>
            <person name="Jokela J."/>
            <person name="Urajova P."/>
            <person name="Hajek J."/>
            <person name="Saurav K."/>
            <person name="Voracova K."/>
            <person name="Fewer D.P."/>
            <person name="Haapaniemi E."/>
            <person name="Permi P."/>
            <person name="Rehakova K."/>
            <person name="Sivonen K."/>
            <person name="Hrouzek P."/>
        </authorList>
    </citation>
    <scope>NUCLEOTIDE SEQUENCE [LARGE SCALE GENOMIC DNA]</scope>
    <source>
        <strain evidence="1 2">CHARLIE-1</strain>
    </source>
</reference>
<evidence type="ECO:0000313" key="1">
    <source>
        <dbReference type="EMBL" id="PPJ63934.1"/>
    </source>
</evidence>
<name>A0A2S6CVX0_9CYAN</name>
<evidence type="ECO:0000313" key="2">
    <source>
        <dbReference type="Proteomes" id="UP000239589"/>
    </source>
</evidence>
<organism evidence="1 2">
    <name type="scientific">Cuspidothrix issatschenkoi CHARLIE-1</name>
    <dbReference type="NCBI Taxonomy" id="2052836"/>
    <lineage>
        <taxon>Bacteria</taxon>
        <taxon>Bacillati</taxon>
        <taxon>Cyanobacteriota</taxon>
        <taxon>Cyanophyceae</taxon>
        <taxon>Nostocales</taxon>
        <taxon>Aphanizomenonaceae</taxon>
        <taxon>Cuspidothrix</taxon>
    </lineage>
</organism>
<protein>
    <submittedName>
        <fullName evidence="1">Uncharacterized protein</fullName>
    </submittedName>
</protein>
<accession>A0A2S6CVX0</accession>
<dbReference type="AlphaFoldDB" id="A0A2S6CVX0"/>
<sequence>MWITVSNIDPLTNQQILHDLTMEELTSIVGGYTRRRRNTRSTETPLPRNIDIQLQDWRTELNTMMDDLRKGFGT</sequence>
<keyword evidence="2" id="KW-1185">Reference proteome</keyword>
<dbReference type="EMBL" id="PGEM01000046">
    <property type="protein sequence ID" value="PPJ63934.1"/>
    <property type="molecule type" value="Genomic_DNA"/>
</dbReference>
<comment type="caution">
    <text evidence="1">The sequence shown here is derived from an EMBL/GenBank/DDBJ whole genome shotgun (WGS) entry which is preliminary data.</text>
</comment>